<protein>
    <submittedName>
        <fullName evidence="1">Uncharacterized protein</fullName>
    </submittedName>
</protein>
<accession>A0ACC2W3S5</accession>
<evidence type="ECO:0000313" key="1">
    <source>
        <dbReference type="EMBL" id="KAJ9105302.1"/>
    </source>
</evidence>
<proteinExistence type="predicted"/>
<dbReference type="EMBL" id="JASBWT010000004">
    <property type="protein sequence ID" value="KAJ9105302.1"/>
    <property type="molecule type" value="Genomic_DNA"/>
</dbReference>
<sequence>MLTRTIPLLMMAMGVLGHGGHYHAPAGGVAGALEGFDDNRGYMEKHMAQEHHIDNFDMESFFHLHDLDQDGYLTIPELEAIYGLHHPHATKDTPEDHMESKRKIIIDKVLKQLDKDGDGIVSKEEFLAGGIDGLPSFVSYPDLGHHYDEESEYFLHHEELYHSTPETQTDESYNHPEGHAHIEAEEDDRERKFKGLQEGEELDTDRLIEDPLDEHAHGSQDPVIANDSENGDQQVFMPTAAGILPRRPDGSSQSRPARIDRSKPDLSGKADLNNWAKEAKGRPGYGENDFHRPRNAEDRLRKGVPYKYKFRGRNEF</sequence>
<gene>
    <name evidence="1" type="ORF">QFC21_001670</name>
</gene>
<reference evidence="1" key="1">
    <citation type="submission" date="2023-04" db="EMBL/GenBank/DDBJ databases">
        <title>Draft Genome sequencing of Naganishia species isolated from polar environments using Oxford Nanopore Technology.</title>
        <authorList>
            <person name="Leo P."/>
            <person name="Venkateswaran K."/>
        </authorList>
    </citation>
    <scope>NUCLEOTIDE SEQUENCE</scope>
    <source>
        <strain evidence="1">MNA-CCFEE 5423</strain>
    </source>
</reference>
<dbReference type="Proteomes" id="UP001227268">
    <property type="component" value="Unassembled WGS sequence"/>
</dbReference>
<evidence type="ECO:0000313" key="2">
    <source>
        <dbReference type="Proteomes" id="UP001227268"/>
    </source>
</evidence>
<organism evidence="1 2">
    <name type="scientific">Naganishia friedmannii</name>
    <dbReference type="NCBI Taxonomy" id="89922"/>
    <lineage>
        <taxon>Eukaryota</taxon>
        <taxon>Fungi</taxon>
        <taxon>Dikarya</taxon>
        <taxon>Basidiomycota</taxon>
        <taxon>Agaricomycotina</taxon>
        <taxon>Tremellomycetes</taxon>
        <taxon>Filobasidiales</taxon>
        <taxon>Filobasidiaceae</taxon>
        <taxon>Naganishia</taxon>
    </lineage>
</organism>
<name>A0ACC2W3S5_9TREE</name>
<keyword evidence="2" id="KW-1185">Reference proteome</keyword>
<comment type="caution">
    <text evidence="1">The sequence shown here is derived from an EMBL/GenBank/DDBJ whole genome shotgun (WGS) entry which is preliminary data.</text>
</comment>